<gene>
    <name evidence="4" type="ORF">NE675_10325</name>
</gene>
<evidence type="ECO:0000256" key="1">
    <source>
        <dbReference type="SAM" id="MobiDB-lite"/>
    </source>
</evidence>
<keyword evidence="5" id="KW-1185">Reference proteome</keyword>
<feature type="signal peptide" evidence="2">
    <location>
        <begin position="1"/>
        <end position="35"/>
    </location>
</feature>
<protein>
    <submittedName>
        <fullName evidence="4">SpoIVB peptidase S55</fullName>
    </submittedName>
</protein>
<dbReference type="Proteomes" id="UP001206692">
    <property type="component" value="Unassembled WGS sequence"/>
</dbReference>
<dbReference type="PROSITE" id="PS51494">
    <property type="entry name" value="SPOIVB"/>
    <property type="match status" value="1"/>
</dbReference>
<proteinExistence type="predicted"/>
<accession>A0ABT1SU57</accession>
<sequence>MKYTLTKKASALRRMMGRVCLTAAFSCLLAFSAQAQEFMNVSDVQIGMTGYAKTVVQGTEIQTFPVEILGVMKNSGPSGDLILAKFSGPLIEQTGGIAQGMSGSPVYIDGKLLGAVAYGWSFTNSRIGMITPINDMLKLWNVPTKEEIRPFNARESSLIPIATPLMMSGFDSVSADWMKSKLPDYNFMPVDTASASTDDVAMPLEPGSSVAAAFVNGDMKMGAIGTVTYVDNDHIVAFGHPFLKKGSINYFMHNAYIFTVVNNLSSSFKLGSIGAEVGKITQDRGAGISGQYNYLAPGIPVTINVRDTDTDTAMTKRVKIIEDNELTPVLAATTVYNTVNKTIDRTGGGTATLSYTIRSSNGRDKDITRHNMYYSEENINEKSIDELYNVLDILKHNEFIDYPVLDITMNVDITQARKSASIVDATAAPVVVSPGDNVYFKVKLHPYRGVDEVKTMSFTVPKDQPLGDMVLEVRGGGVIPLPYLIEKQRYNLTDEIIKRLRRYKDFDALKKEIDKEDSNNDLVIEILDPGVSMINESDTKVSKEKIRGKEPGTSAKDVVKPSKHSVGDDNKSDAKSSIATPYIVKGDGQITIKVVTPEKRDAFLAKNHNINEAKAIIGDEAEGASQEDDVVKSDKTDDSKDTDKKNDKDQDKNQDKDGGKEKDSVIRSVDLDMFH</sequence>
<feature type="domain" description="Peptidase S55" evidence="3">
    <location>
        <begin position="1"/>
        <end position="152"/>
    </location>
</feature>
<dbReference type="EMBL" id="JANGEW010000022">
    <property type="protein sequence ID" value="MCQ5343411.1"/>
    <property type="molecule type" value="Genomic_DNA"/>
</dbReference>
<dbReference type="InterPro" id="IPR009003">
    <property type="entry name" value="Peptidase_S1_PA"/>
</dbReference>
<evidence type="ECO:0000256" key="2">
    <source>
        <dbReference type="SAM" id="SignalP"/>
    </source>
</evidence>
<organism evidence="4 5">
    <name type="scientific">Megasphaera massiliensis</name>
    <dbReference type="NCBI Taxonomy" id="1232428"/>
    <lineage>
        <taxon>Bacteria</taxon>
        <taxon>Bacillati</taxon>
        <taxon>Bacillota</taxon>
        <taxon>Negativicutes</taxon>
        <taxon>Veillonellales</taxon>
        <taxon>Veillonellaceae</taxon>
        <taxon>Megasphaera</taxon>
    </lineage>
</organism>
<dbReference type="SUPFAM" id="SSF50494">
    <property type="entry name" value="Trypsin-like serine proteases"/>
    <property type="match status" value="1"/>
</dbReference>
<evidence type="ECO:0000259" key="3">
    <source>
        <dbReference type="PROSITE" id="PS51494"/>
    </source>
</evidence>
<evidence type="ECO:0000313" key="5">
    <source>
        <dbReference type="Proteomes" id="UP001206692"/>
    </source>
</evidence>
<feature type="compositionally biased region" description="Basic and acidic residues" evidence="1">
    <location>
        <begin position="557"/>
        <end position="574"/>
    </location>
</feature>
<dbReference type="Pfam" id="PF05580">
    <property type="entry name" value="Peptidase_S55"/>
    <property type="match status" value="1"/>
</dbReference>
<feature type="compositionally biased region" description="Basic and acidic residues" evidence="1">
    <location>
        <begin position="629"/>
        <end position="675"/>
    </location>
</feature>
<comment type="caution">
    <text evidence="4">The sequence shown here is derived from an EMBL/GenBank/DDBJ whole genome shotgun (WGS) entry which is preliminary data.</text>
</comment>
<feature type="compositionally biased region" description="Basic and acidic residues" evidence="1">
    <location>
        <begin position="537"/>
        <end position="550"/>
    </location>
</feature>
<evidence type="ECO:0000313" key="4">
    <source>
        <dbReference type="EMBL" id="MCQ5343411.1"/>
    </source>
</evidence>
<reference evidence="4 5" key="1">
    <citation type="submission" date="2022-06" db="EMBL/GenBank/DDBJ databases">
        <title>Isolation of gut microbiota from human fecal samples.</title>
        <authorList>
            <person name="Pamer E.G."/>
            <person name="Barat B."/>
            <person name="Waligurski E."/>
            <person name="Medina S."/>
            <person name="Paddock L."/>
            <person name="Mostad J."/>
        </authorList>
    </citation>
    <scope>NUCLEOTIDE SEQUENCE [LARGE SCALE GENOMIC DNA]</scope>
    <source>
        <strain evidence="4 5">DFI.1.1</strain>
    </source>
</reference>
<keyword evidence="2" id="KW-0732">Signal</keyword>
<feature type="chain" id="PRO_5047411072" evidence="2">
    <location>
        <begin position="36"/>
        <end position="675"/>
    </location>
</feature>
<feature type="region of interest" description="Disordered" evidence="1">
    <location>
        <begin position="617"/>
        <end position="675"/>
    </location>
</feature>
<feature type="region of interest" description="Disordered" evidence="1">
    <location>
        <begin position="537"/>
        <end position="574"/>
    </location>
</feature>
<dbReference type="InterPro" id="IPR008763">
    <property type="entry name" value="Peptidase_S55"/>
</dbReference>
<dbReference type="RefSeq" id="WP_062411866.1">
    <property type="nucleotide sequence ID" value="NZ_JAJCIO010000023.1"/>
</dbReference>
<name>A0ABT1SU57_9FIRM</name>
<feature type="compositionally biased region" description="Acidic residues" evidence="1">
    <location>
        <begin position="619"/>
        <end position="628"/>
    </location>
</feature>